<comment type="function">
    <text evidence="5">May play the central regulatory role in sporulation. It may be an element of the effector pathway responsible for the activation of sporulation genes in response to nutritional stress. Spo0A may act in concert with spo0H (a sigma factor) to control the expression of some genes that are critical to the sporulation process.</text>
</comment>
<reference evidence="9 10" key="1">
    <citation type="submission" date="2015-09" db="EMBL/GenBank/DDBJ databases">
        <authorList>
            <consortium name="Pathogen Informatics"/>
        </authorList>
    </citation>
    <scope>NUCLEOTIDE SEQUENCE [LARGE SCALE GENOMIC DNA]</scope>
    <source>
        <strain evidence="9 10">2789STDY5608850</strain>
    </source>
</reference>
<accession>A0A174LXR4</accession>
<feature type="domain" description="HTH araC/xylS-type" evidence="7">
    <location>
        <begin position="247"/>
        <end position="345"/>
    </location>
</feature>
<dbReference type="Proteomes" id="UP000095651">
    <property type="component" value="Unassembled WGS sequence"/>
</dbReference>
<evidence type="ECO:0000256" key="1">
    <source>
        <dbReference type="ARBA" id="ARBA00018672"/>
    </source>
</evidence>
<feature type="modified residue" description="4-aspartylphosphate" evidence="6">
    <location>
        <position position="55"/>
    </location>
</feature>
<keyword evidence="6" id="KW-0597">Phosphoprotein</keyword>
<evidence type="ECO:0000256" key="2">
    <source>
        <dbReference type="ARBA" id="ARBA00023015"/>
    </source>
</evidence>
<dbReference type="GO" id="GO:0043565">
    <property type="term" value="F:sequence-specific DNA binding"/>
    <property type="evidence" value="ECO:0007669"/>
    <property type="project" value="InterPro"/>
</dbReference>
<protein>
    <recommendedName>
        <fullName evidence="1">Stage 0 sporulation protein A homolog</fullName>
    </recommendedName>
</protein>
<dbReference type="GO" id="GO:0000160">
    <property type="term" value="P:phosphorelay signal transduction system"/>
    <property type="evidence" value="ECO:0007669"/>
    <property type="project" value="InterPro"/>
</dbReference>
<dbReference type="GO" id="GO:0003700">
    <property type="term" value="F:DNA-binding transcription factor activity"/>
    <property type="evidence" value="ECO:0007669"/>
    <property type="project" value="InterPro"/>
</dbReference>
<dbReference type="PANTHER" id="PTHR43280:SF2">
    <property type="entry name" value="HTH-TYPE TRANSCRIPTIONAL REGULATOR EXSA"/>
    <property type="match status" value="1"/>
</dbReference>
<dbReference type="PANTHER" id="PTHR43280">
    <property type="entry name" value="ARAC-FAMILY TRANSCRIPTIONAL REGULATOR"/>
    <property type="match status" value="1"/>
</dbReference>
<dbReference type="EMBL" id="CYZE01000023">
    <property type="protein sequence ID" value="CUP27771.1"/>
    <property type="molecule type" value="Genomic_DNA"/>
</dbReference>
<keyword evidence="2" id="KW-0805">Transcription regulation</keyword>
<gene>
    <name evidence="9" type="ORF">ERS852407_05500</name>
</gene>
<dbReference type="SMART" id="SM00342">
    <property type="entry name" value="HTH_ARAC"/>
    <property type="match status" value="1"/>
</dbReference>
<feature type="domain" description="Response regulatory" evidence="8">
    <location>
        <begin position="3"/>
        <end position="120"/>
    </location>
</feature>
<evidence type="ECO:0000313" key="9">
    <source>
        <dbReference type="EMBL" id="CUP27771.1"/>
    </source>
</evidence>
<dbReference type="Pfam" id="PF00072">
    <property type="entry name" value="Response_reg"/>
    <property type="match status" value="1"/>
</dbReference>
<dbReference type="SUPFAM" id="SSF46689">
    <property type="entry name" value="Homeodomain-like"/>
    <property type="match status" value="2"/>
</dbReference>
<evidence type="ECO:0000256" key="3">
    <source>
        <dbReference type="ARBA" id="ARBA00023125"/>
    </source>
</evidence>
<dbReference type="InterPro" id="IPR018062">
    <property type="entry name" value="HTH_AraC-typ_CS"/>
</dbReference>
<dbReference type="CDD" id="cd17536">
    <property type="entry name" value="REC_YesN-like"/>
    <property type="match status" value="1"/>
</dbReference>
<dbReference type="RefSeq" id="WP_055660049.1">
    <property type="nucleotide sequence ID" value="NZ_CABIXC010000023.1"/>
</dbReference>
<proteinExistence type="predicted"/>
<organism evidence="9 10">
    <name type="scientific">Hungatella hathewayi</name>
    <dbReference type="NCBI Taxonomy" id="154046"/>
    <lineage>
        <taxon>Bacteria</taxon>
        <taxon>Bacillati</taxon>
        <taxon>Bacillota</taxon>
        <taxon>Clostridia</taxon>
        <taxon>Lachnospirales</taxon>
        <taxon>Lachnospiraceae</taxon>
        <taxon>Hungatella</taxon>
    </lineage>
</organism>
<dbReference type="AlphaFoldDB" id="A0A174LXR4"/>
<evidence type="ECO:0000259" key="7">
    <source>
        <dbReference type="PROSITE" id="PS01124"/>
    </source>
</evidence>
<dbReference type="PRINTS" id="PR00032">
    <property type="entry name" value="HTHARAC"/>
</dbReference>
<dbReference type="Gene3D" id="3.40.50.2300">
    <property type="match status" value="1"/>
</dbReference>
<dbReference type="Pfam" id="PF12833">
    <property type="entry name" value="HTH_18"/>
    <property type="match status" value="1"/>
</dbReference>
<dbReference type="InterPro" id="IPR011006">
    <property type="entry name" value="CheY-like_superfamily"/>
</dbReference>
<dbReference type="InterPro" id="IPR001789">
    <property type="entry name" value="Sig_transdc_resp-reg_receiver"/>
</dbReference>
<dbReference type="SMART" id="SM00448">
    <property type="entry name" value="REC"/>
    <property type="match status" value="1"/>
</dbReference>
<dbReference type="PROSITE" id="PS00041">
    <property type="entry name" value="HTH_ARAC_FAMILY_1"/>
    <property type="match status" value="1"/>
</dbReference>
<dbReference type="PROSITE" id="PS01124">
    <property type="entry name" value="HTH_ARAC_FAMILY_2"/>
    <property type="match status" value="1"/>
</dbReference>
<dbReference type="Gene3D" id="1.10.10.60">
    <property type="entry name" value="Homeodomain-like"/>
    <property type="match status" value="2"/>
</dbReference>
<dbReference type="InterPro" id="IPR009057">
    <property type="entry name" value="Homeodomain-like_sf"/>
</dbReference>
<name>A0A174LXR4_9FIRM</name>
<dbReference type="PROSITE" id="PS50110">
    <property type="entry name" value="RESPONSE_REGULATORY"/>
    <property type="match status" value="1"/>
</dbReference>
<evidence type="ECO:0000256" key="5">
    <source>
        <dbReference type="ARBA" id="ARBA00024867"/>
    </source>
</evidence>
<dbReference type="InterPro" id="IPR018060">
    <property type="entry name" value="HTH_AraC"/>
</dbReference>
<dbReference type="SUPFAM" id="SSF52172">
    <property type="entry name" value="CheY-like"/>
    <property type="match status" value="1"/>
</dbReference>
<evidence type="ECO:0000256" key="6">
    <source>
        <dbReference type="PROSITE-ProRule" id="PRU00169"/>
    </source>
</evidence>
<evidence type="ECO:0000313" key="10">
    <source>
        <dbReference type="Proteomes" id="UP000095651"/>
    </source>
</evidence>
<dbReference type="InterPro" id="IPR020449">
    <property type="entry name" value="Tscrpt_reg_AraC-type_HTH"/>
</dbReference>
<evidence type="ECO:0000259" key="8">
    <source>
        <dbReference type="PROSITE" id="PS50110"/>
    </source>
</evidence>
<evidence type="ECO:0000256" key="4">
    <source>
        <dbReference type="ARBA" id="ARBA00023163"/>
    </source>
</evidence>
<keyword evidence="4" id="KW-0804">Transcription</keyword>
<sequence>MYKIVIIDDNELTRRSIAKTIKRLLPDCLVVGDASDGREGLSCIQSVCPDIIISDIKMPDLDGLSMVRMVQSALPATQIIFITGYQDFENAHAAIRLHACAFLLKPIHDSQLLEAIALAKDEIQKNAPSMIQGFQELGLLLQQNATEAFEEKLSSIYRKAIYLVQKAPDDSSDILLNCMRQVCSIILHYFWNLAPQKINLDQETTDLYHLTQVPDNEAEWSTFLMGYYNRLRLFAVREQQNYSLIITHVLQYLESHYQQDLSLSEVAKVVSVNPSYLSSLIKKETGKNFIDIIIEARLEHAKKLLQNPCHRINEVADLSGFKDYAYFYQTFKKHVGLSPKEYRNQFL</sequence>
<keyword evidence="3" id="KW-0238">DNA-binding</keyword>